<evidence type="ECO:0008006" key="4">
    <source>
        <dbReference type="Google" id="ProtNLM"/>
    </source>
</evidence>
<dbReference type="OMA" id="VWEHGAS"/>
<keyword evidence="1" id="KW-0812">Transmembrane</keyword>
<dbReference type="GeneID" id="23563942"/>
<sequence length="274" mass="30532">MVKPPYELHSKPARAATLLEFLSCNFMPLLITVLLYAFGLPGAVLEQLRHPNPLNLINPFRWKTLIFNHGFGKVLAGSDQAWAPFKKPLLCTAYGKVLEIGAGAGHSVVHYDADKIDRLFCLEPYEPLRVQLTQKLAKHGLAAKSTVIPATLDQRSAILQAGIEPNSLDTIVLFQVLCSIPNPKDHLEFLQQLLKPGGQILLFEHVGSKHRLARTIQNIWTPVWRFNFGGCEMNRDSGDWLKAVGGWKVVDLKRPVQETSADLIPHDIGRLVKA</sequence>
<dbReference type="RefSeq" id="XP_011389955.1">
    <property type="nucleotide sequence ID" value="XM_011391653.1"/>
</dbReference>
<evidence type="ECO:0000313" key="3">
    <source>
        <dbReference type="Proteomes" id="UP000000561"/>
    </source>
</evidence>
<dbReference type="GO" id="GO:0008168">
    <property type="term" value="F:methyltransferase activity"/>
    <property type="evidence" value="ECO:0000318"/>
    <property type="project" value="GO_Central"/>
</dbReference>
<protein>
    <recommendedName>
        <fullName evidence="4">Methyltransferase type 11 domain-containing protein</fullName>
    </recommendedName>
</protein>
<dbReference type="InterPro" id="IPR052356">
    <property type="entry name" value="Thiol_S-MT"/>
</dbReference>
<keyword evidence="1" id="KW-0472">Membrane</keyword>
<keyword evidence="1" id="KW-1133">Transmembrane helix</keyword>
<organism evidence="2 3">
    <name type="scientific">Mycosarcoma maydis</name>
    <name type="common">Corn smut fungus</name>
    <name type="synonym">Ustilago maydis</name>
    <dbReference type="NCBI Taxonomy" id="5270"/>
    <lineage>
        <taxon>Eukaryota</taxon>
        <taxon>Fungi</taxon>
        <taxon>Dikarya</taxon>
        <taxon>Basidiomycota</taxon>
        <taxon>Ustilaginomycotina</taxon>
        <taxon>Ustilaginomycetes</taxon>
        <taxon>Ustilaginales</taxon>
        <taxon>Ustilaginaceae</taxon>
        <taxon>Mycosarcoma</taxon>
    </lineage>
</organism>
<dbReference type="AlphaFoldDB" id="A0A0D1DVW8"/>
<dbReference type="PANTHER" id="PTHR45036:SF1">
    <property type="entry name" value="METHYLTRANSFERASE LIKE 7A"/>
    <property type="match status" value="1"/>
</dbReference>
<dbReference type="EMBL" id="CM003148">
    <property type="protein sequence ID" value="KIS68424.1"/>
    <property type="molecule type" value="Genomic_DNA"/>
</dbReference>
<dbReference type="OrthoDB" id="540004at2759"/>
<evidence type="ECO:0000256" key="1">
    <source>
        <dbReference type="SAM" id="Phobius"/>
    </source>
</evidence>
<dbReference type="eggNOG" id="KOG4300">
    <property type="taxonomic scope" value="Eukaryota"/>
</dbReference>
<dbReference type="CDD" id="cd02440">
    <property type="entry name" value="AdoMet_MTases"/>
    <property type="match status" value="1"/>
</dbReference>
<proteinExistence type="predicted"/>
<feature type="transmembrane region" description="Helical" evidence="1">
    <location>
        <begin position="26"/>
        <end position="45"/>
    </location>
</feature>
<accession>A0A0D1DVW8</accession>
<evidence type="ECO:0000313" key="2">
    <source>
        <dbReference type="EMBL" id="KIS68424.1"/>
    </source>
</evidence>
<dbReference type="SUPFAM" id="SSF53335">
    <property type="entry name" value="S-adenosyl-L-methionine-dependent methyltransferases"/>
    <property type="match status" value="1"/>
</dbReference>
<dbReference type="PANTHER" id="PTHR45036">
    <property type="entry name" value="METHYLTRANSFERASE LIKE 7B"/>
    <property type="match status" value="1"/>
</dbReference>
<keyword evidence="3" id="KW-1185">Reference proteome</keyword>
<dbReference type="InterPro" id="IPR029063">
    <property type="entry name" value="SAM-dependent_MTases_sf"/>
</dbReference>
<dbReference type="VEuPathDB" id="FungiDB:UMAG_03513"/>
<dbReference type="STRING" id="237631.A0A0D1DVW8"/>
<name>A0A0D1DVW8_MYCMD</name>
<gene>
    <name evidence="2" type="ORF">UMAG_03513</name>
</gene>
<dbReference type="Proteomes" id="UP000000561">
    <property type="component" value="Chromosome 9"/>
</dbReference>
<dbReference type="Gene3D" id="3.40.50.150">
    <property type="entry name" value="Vaccinia Virus protein VP39"/>
    <property type="match status" value="1"/>
</dbReference>
<dbReference type="KEGG" id="uma:UMAG_03513"/>
<reference evidence="2 3" key="1">
    <citation type="journal article" date="2006" name="Nature">
        <title>Insights from the genome of the biotrophic fungal plant pathogen Ustilago maydis.</title>
        <authorList>
            <person name="Kamper J."/>
            <person name="Kahmann R."/>
            <person name="Bolker M."/>
            <person name="Ma L.J."/>
            <person name="Brefort T."/>
            <person name="Saville B.J."/>
            <person name="Banuett F."/>
            <person name="Kronstad J.W."/>
            <person name="Gold S.E."/>
            <person name="Muller O."/>
            <person name="Perlin M.H."/>
            <person name="Wosten H.A."/>
            <person name="de Vries R."/>
            <person name="Ruiz-Herrera J."/>
            <person name="Reynaga-Pena C.G."/>
            <person name="Snetselaar K."/>
            <person name="McCann M."/>
            <person name="Perez-Martin J."/>
            <person name="Feldbrugge M."/>
            <person name="Basse C.W."/>
            <person name="Steinberg G."/>
            <person name="Ibeas J.I."/>
            <person name="Holloman W."/>
            <person name="Guzman P."/>
            <person name="Farman M."/>
            <person name="Stajich J.E."/>
            <person name="Sentandreu R."/>
            <person name="Gonzalez-Prieto J.M."/>
            <person name="Kennell J.C."/>
            <person name="Molina L."/>
            <person name="Schirawski J."/>
            <person name="Mendoza-Mendoza A."/>
            <person name="Greilinger D."/>
            <person name="Munch K."/>
            <person name="Rossel N."/>
            <person name="Scherer M."/>
            <person name="Vranes M."/>
            <person name="Ladendorf O."/>
            <person name="Vincon V."/>
            <person name="Fuchs U."/>
            <person name="Sandrock B."/>
            <person name="Meng S."/>
            <person name="Ho E.C."/>
            <person name="Cahill M.J."/>
            <person name="Boyce K.J."/>
            <person name="Klose J."/>
            <person name="Klosterman S.J."/>
            <person name="Deelstra H.J."/>
            <person name="Ortiz-Castellanos L."/>
            <person name="Li W."/>
            <person name="Sanchez-Alonso P."/>
            <person name="Schreier P.H."/>
            <person name="Hauser-Hahn I."/>
            <person name="Vaupel M."/>
            <person name="Koopmann E."/>
            <person name="Friedrich G."/>
            <person name="Voss H."/>
            <person name="Schluter T."/>
            <person name="Margolis J."/>
            <person name="Platt D."/>
            <person name="Swimmer C."/>
            <person name="Gnirke A."/>
            <person name="Chen F."/>
            <person name="Vysotskaia V."/>
            <person name="Mannhaupt G."/>
            <person name="Guldener U."/>
            <person name="Munsterkotter M."/>
            <person name="Haase D."/>
            <person name="Oesterheld M."/>
            <person name="Mewes H.W."/>
            <person name="Mauceli E.W."/>
            <person name="DeCaprio D."/>
            <person name="Wade C.M."/>
            <person name="Butler J."/>
            <person name="Young S."/>
            <person name="Jaffe D.B."/>
            <person name="Calvo S."/>
            <person name="Nusbaum C."/>
            <person name="Galagan J."/>
            <person name="Birren B.W."/>
        </authorList>
    </citation>
    <scope>NUCLEOTIDE SEQUENCE [LARGE SCALE GENOMIC DNA]</scope>
    <source>
        <strain evidence="3">DSM 14603 / FGSC 9021 / UM521</strain>
    </source>
</reference>
<dbReference type="Pfam" id="PF13489">
    <property type="entry name" value="Methyltransf_23"/>
    <property type="match status" value="1"/>
</dbReference>
<dbReference type="InParanoid" id="A0A0D1DVW8"/>